<evidence type="ECO:0000313" key="5">
    <source>
        <dbReference type="Proteomes" id="UP000653343"/>
    </source>
</evidence>
<feature type="domain" description="FimV N-terminal" evidence="3">
    <location>
        <begin position="20"/>
        <end position="115"/>
    </location>
</feature>
<accession>A0ABQ2XR73</accession>
<proteinExistence type="predicted"/>
<protein>
    <recommendedName>
        <fullName evidence="3">FimV N-terminal domain-containing protein</fullName>
    </recommendedName>
</protein>
<keyword evidence="5" id="KW-1185">Reference proteome</keyword>
<evidence type="ECO:0000259" key="3">
    <source>
        <dbReference type="Pfam" id="PF25800"/>
    </source>
</evidence>
<evidence type="ECO:0000256" key="2">
    <source>
        <dbReference type="SAM" id="MobiDB-lite"/>
    </source>
</evidence>
<comment type="caution">
    <text evidence="4">The sequence shown here is derived from an EMBL/GenBank/DDBJ whole genome shotgun (WGS) entry which is preliminary data.</text>
</comment>
<feature type="region of interest" description="Disordered" evidence="2">
    <location>
        <begin position="128"/>
        <end position="192"/>
    </location>
</feature>
<evidence type="ECO:0000313" key="4">
    <source>
        <dbReference type="EMBL" id="GGX28103.1"/>
    </source>
</evidence>
<keyword evidence="1" id="KW-0175">Coiled coil</keyword>
<organism evidence="4 5">
    <name type="scientific">Undibacterium squillarum</name>
    <dbReference type="NCBI Taxonomy" id="1131567"/>
    <lineage>
        <taxon>Bacteria</taxon>
        <taxon>Pseudomonadati</taxon>
        <taxon>Pseudomonadota</taxon>
        <taxon>Betaproteobacteria</taxon>
        <taxon>Burkholderiales</taxon>
        <taxon>Oxalobacteraceae</taxon>
        <taxon>Undibacterium</taxon>
    </lineage>
</organism>
<dbReference type="Proteomes" id="UP000653343">
    <property type="component" value="Unassembled WGS sequence"/>
</dbReference>
<reference evidence="5" key="1">
    <citation type="journal article" date="2019" name="Int. J. Syst. Evol. Microbiol.">
        <title>The Global Catalogue of Microorganisms (GCM) 10K type strain sequencing project: providing services to taxonomists for standard genome sequencing and annotation.</title>
        <authorList>
            <consortium name="The Broad Institute Genomics Platform"/>
            <consortium name="The Broad Institute Genome Sequencing Center for Infectious Disease"/>
            <person name="Wu L."/>
            <person name="Ma J."/>
        </authorList>
    </citation>
    <scope>NUCLEOTIDE SEQUENCE [LARGE SCALE GENOMIC DNA]</scope>
    <source>
        <strain evidence="5">KCTC 23917</strain>
    </source>
</reference>
<dbReference type="EMBL" id="BMYU01000001">
    <property type="protein sequence ID" value="GGX28103.1"/>
    <property type="molecule type" value="Genomic_DNA"/>
</dbReference>
<gene>
    <name evidence="4" type="ORF">GCM10010946_01020</name>
</gene>
<feature type="region of interest" description="Disordered" evidence="2">
    <location>
        <begin position="578"/>
        <end position="616"/>
    </location>
</feature>
<dbReference type="InterPro" id="IPR057840">
    <property type="entry name" value="FimV_N"/>
</dbReference>
<feature type="compositionally biased region" description="Basic and acidic residues" evidence="2">
    <location>
        <begin position="168"/>
        <end position="181"/>
    </location>
</feature>
<feature type="coiled-coil region" evidence="1">
    <location>
        <begin position="258"/>
        <end position="289"/>
    </location>
</feature>
<name>A0ABQ2XR73_9BURK</name>
<evidence type="ECO:0000256" key="1">
    <source>
        <dbReference type="SAM" id="Coils"/>
    </source>
</evidence>
<dbReference type="Pfam" id="PF25800">
    <property type="entry name" value="FimV_N"/>
    <property type="match status" value="1"/>
</dbReference>
<sequence length="629" mass="69309">MLLSGIIGLMAAEEAGAVALSGLRTQSYLGQPFKGQLEMTGPDALMLDSSCLQAQVETPDGIFISPVNIALTQRTNAVSVSFQSRKPIHEPAIKLVMKVACEVQLSREYLLLLDPGGNAVETAAIASASPNARTQVAAERAAPKVKTPASEGGAATASEIVSQRHQPKTSESKKSRAERAPKPAAAQDTLKLSDQVEMIAQGMKMSQSLTLGAANNKSGAQDVEELRQAQAHFSAMLRGEAVAPAEVQTASKADQSRADTLQKEAGQLKKQLQLEKAQLEELRENSVSESWMWALSGLLAAALASSGLLYAYVRRLHRTHPGSWWEQTPAKVEPEPRKNIEELVNSVQATYATEPHLSAVAELPEMPSQVITAKTDSRLRTVSQTKERDLGNLETHSVFGRTYSPSLEDTNSSTFNFFATPKGNTMKVEEISDVTQEAEFWMSVNDPERAIEILEPQLDVDHPDSPVPWLYLLDLYRMVGKKAEYDELRDRFVVFFNANIPEFETDPGTLNPRQLDDFEHLVKRICAIWDTNEAIPFLESLLVDDRDGKRMGFELPVYRDILLLISIAHELEKSRAHGGLPSLHASTLPPRQLPKDPMATQAAQPEPEPENGNLIDFEVYDFRKPDEQK</sequence>